<dbReference type="AlphaFoldDB" id="A0ABC9CC28"/>
<dbReference type="PANTHER" id="PTHR11802">
    <property type="entry name" value="SERINE PROTEASE FAMILY S10 SERINE CARBOXYPEPTIDASE"/>
    <property type="match status" value="1"/>
</dbReference>
<dbReference type="InterPro" id="IPR001563">
    <property type="entry name" value="Peptidase_S10"/>
</dbReference>
<evidence type="ECO:0000313" key="3">
    <source>
        <dbReference type="EMBL" id="CAL5018615.1"/>
    </source>
</evidence>
<keyword evidence="2" id="KW-0378">Hydrolase</keyword>
<dbReference type="EC" id="3.4.16.-" evidence="2"/>
<dbReference type="SUPFAM" id="SSF53474">
    <property type="entry name" value="alpha/beta-Hydrolases"/>
    <property type="match status" value="1"/>
</dbReference>
<sequence length="464" mass="51372">METHGMALFCLLCLVLHGGAAISSRTSDSMELWGYAKPRPKVNIFWWYYKSPQRVSSPVKPWPTVVWLQGGPGGSGVGRGNFLEIGPLDLNLKPRKFTWLHKADLIFVDSPVGVGYSYAEDPSAMVKTDLQTATDMVDVLKALVMEIPTLRNSPLFLVGESYGGKLAAMIGISLARAIHDGTVHLTLGGVVIGDGWISPDDFTLSYAQLLHDVSRLNDNAVGDANKMAVTVKEQMVAGQFAAALKTWTDLLNLIDSKSDSVNMHNFLLDTGMDPVFASSSSLRSTQLMHHNHQASQSASNTIDGIMNGVIKQKLKIIPKDVVWHEATFEIYDALANDFMKPAIDEVDELLSYGVNVVVYNGQSIFLYLKLDVICPTVGVEAWVNKLKWHGLKNFLGLPRQPLHYCDSPIYCSKLIKAYVRSYKNLCFYWILQAGHMVPVDQPYAAFRMIASITQTPMHYASNLE</sequence>
<evidence type="ECO:0000256" key="2">
    <source>
        <dbReference type="RuleBase" id="RU361156"/>
    </source>
</evidence>
<reference evidence="3 4" key="2">
    <citation type="submission" date="2024-10" db="EMBL/GenBank/DDBJ databases">
        <authorList>
            <person name="Ryan C."/>
        </authorList>
    </citation>
    <scope>NUCLEOTIDE SEQUENCE [LARGE SCALE GENOMIC DNA]</scope>
</reference>
<evidence type="ECO:0000256" key="1">
    <source>
        <dbReference type="ARBA" id="ARBA00009431"/>
    </source>
</evidence>
<gene>
    <name evidence="3" type="ORF">URODEC1_LOCUS74299</name>
</gene>
<keyword evidence="2" id="KW-0645">Protease</keyword>
<dbReference type="PROSITE" id="PS00131">
    <property type="entry name" value="CARBOXYPEPT_SER_SER"/>
    <property type="match status" value="1"/>
</dbReference>
<comment type="similarity">
    <text evidence="1 2">Belongs to the peptidase S10 family.</text>
</comment>
<dbReference type="PANTHER" id="PTHR11802:SF314">
    <property type="entry name" value="CARBOXYPEPTIDASE"/>
    <property type="match status" value="1"/>
</dbReference>
<keyword evidence="4" id="KW-1185">Reference proteome</keyword>
<keyword evidence="2" id="KW-0732">Signal</keyword>
<protein>
    <recommendedName>
        <fullName evidence="2">Carboxypeptidase</fullName>
        <ecNumber evidence="2">3.4.16.-</ecNumber>
    </recommendedName>
</protein>
<feature type="signal peptide" evidence="2">
    <location>
        <begin position="1"/>
        <end position="21"/>
    </location>
</feature>
<dbReference type="GO" id="GO:0004185">
    <property type="term" value="F:serine-type carboxypeptidase activity"/>
    <property type="evidence" value="ECO:0007669"/>
    <property type="project" value="UniProtKB-UniRule"/>
</dbReference>
<feature type="chain" id="PRO_5044531682" description="Carboxypeptidase" evidence="2">
    <location>
        <begin position="22"/>
        <end position="464"/>
    </location>
</feature>
<reference evidence="4" key="1">
    <citation type="submission" date="2024-06" db="EMBL/GenBank/DDBJ databases">
        <authorList>
            <person name="Ryan C."/>
        </authorList>
    </citation>
    <scope>NUCLEOTIDE SEQUENCE [LARGE SCALE GENOMIC DNA]</scope>
</reference>
<dbReference type="EMBL" id="OZ075139">
    <property type="protein sequence ID" value="CAL5018615.1"/>
    <property type="molecule type" value="Genomic_DNA"/>
</dbReference>
<dbReference type="Gene3D" id="3.40.50.1820">
    <property type="entry name" value="alpha/beta hydrolase"/>
    <property type="match status" value="1"/>
</dbReference>
<dbReference type="PRINTS" id="PR00724">
    <property type="entry name" value="CRBOXYPTASEC"/>
</dbReference>
<proteinExistence type="inferred from homology"/>
<dbReference type="InterPro" id="IPR029058">
    <property type="entry name" value="AB_hydrolase_fold"/>
</dbReference>
<name>A0ABC9CC28_9POAL</name>
<accession>A0ABC9CC28</accession>
<organism evidence="3 4">
    <name type="scientific">Urochloa decumbens</name>
    <dbReference type="NCBI Taxonomy" id="240449"/>
    <lineage>
        <taxon>Eukaryota</taxon>
        <taxon>Viridiplantae</taxon>
        <taxon>Streptophyta</taxon>
        <taxon>Embryophyta</taxon>
        <taxon>Tracheophyta</taxon>
        <taxon>Spermatophyta</taxon>
        <taxon>Magnoliopsida</taxon>
        <taxon>Liliopsida</taxon>
        <taxon>Poales</taxon>
        <taxon>Poaceae</taxon>
        <taxon>PACMAD clade</taxon>
        <taxon>Panicoideae</taxon>
        <taxon>Panicodae</taxon>
        <taxon>Paniceae</taxon>
        <taxon>Melinidinae</taxon>
        <taxon>Urochloa</taxon>
    </lineage>
</organism>
<dbReference type="GO" id="GO:0006508">
    <property type="term" value="P:proteolysis"/>
    <property type="evidence" value="ECO:0007669"/>
    <property type="project" value="UniProtKB-KW"/>
</dbReference>
<evidence type="ECO:0000313" key="4">
    <source>
        <dbReference type="Proteomes" id="UP001497457"/>
    </source>
</evidence>
<dbReference type="InterPro" id="IPR018202">
    <property type="entry name" value="Ser_caboxypep_ser_AS"/>
</dbReference>
<dbReference type="Proteomes" id="UP001497457">
    <property type="component" value="Chromosome 29rd"/>
</dbReference>
<keyword evidence="2" id="KW-0121">Carboxypeptidase</keyword>
<dbReference type="FunFam" id="3.40.50.1820:FF:000123">
    <property type="entry name" value="Carboxypeptidase"/>
    <property type="match status" value="1"/>
</dbReference>
<dbReference type="Pfam" id="PF00450">
    <property type="entry name" value="Peptidase_S10"/>
    <property type="match status" value="1"/>
</dbReference>